<dbReference type="SMART" id="SM00530">
    <property type="entry name" value="HTH_XRE"/>
    <property type="match status" value="1"/>
</dbReference>
<dbReference type="InterPro" id="IPR010982">
    <property type="entry name" value="Lambda_DNA-bd_dom_sf"/>
</dbReference>
<evidence type="ECO:0000313" key="7">
    <source>
        <dbReference type="Proteomes" id="UP000317355"/>
    </source>
</evidence>
<feature type="domain" description="HTH cro/C1-type" evidence="5">
    <location>
        <begin position="11"/>
        <end position="65"/>
    </location>
</feature>
<dbReference type="PANTHER" id="PTHR46797">
    <property type="entry name" value="HTH-TYPE TRANSCRIPTIONAL REGULATOR"/>
    <property type="match status" value="1"/>
</dbReference>
<dbReference type="Proteomes" id="UP000317355">
    <property type="component" value="Unassembled WGS sequence"/>
</dbReference>
<dbReference type="PIRSF" id="PIRSF019251">
    <property type="entry name" value="Rv0465c"/>
    <property type="match status" value="1"/>
</dbReference>
<sequence length="482" mass="55083">MTKLTNLGSRIRKLRDRRGLTQASLAEKMAISPSYLNQIENDARPLNKRILTKLELALNIDFTDWAEDEDRRANQLRESLNDPLFRGTDIPTHELREVVSTSPRLADRFLQLFRAYQRLQVDHQTLSESIAGEERIKALHGAQFPYEEVRDFFYRRNNHIESLDHAAETLFIKQGFNVDDLEQGLTDFLKQNYQIKVRLNSFEEKRSIQKQFDAENKILYVTKPSSPARRAFHIAHQIALLVFPELINRELEDAELVSSQAQAICRVGLANYFAGALLMPYSQFLNNAKRMRYDIGCLSGLYGTSFEQVCHRLSTMQRPGDKGVPFYFVRVDMAGNISKRQSATSFHFARLGGVCPLWNVHEAFSSPGTILRQLARMPDGKTYLCLARTVHESGTSYLQPQRKFSIGLGCEIKHAHKLIYSTGLDLEDTAAVEPIGVSCRVCERRDCPQRAFPPLSRRISIDENSRSAFPYSFEGSEEPENP</sequence>
<dbReference type="SUPFAM" id="SSF47413">
    <property type="entry name" value="lambda repressor-like DNA-binding domains"/>
    <property type="match status" value="1"/>
</dbReference>
<protein>
    <submittedName>
        <fullName evidence="6">ImmA/IrrE family metallo-endopeptidase</fullName>
    </submittedName>
</protein>
<keyword evidence="2" id="KW-0805">Transcription regulation</keyword>
<reference evidence="6 7" key="1">
    <citation type="submission" date="2019-07" db="EMBL/GenBank/DDBJ databases">
        <title>The pathways for chlorine oxyanion respiration interact through the shared metabolite chlorate.</title>
        <authorList>
            <person name="Barnum T.P."/>
            <person name="Cheng Y."/>
            <person name="Hill K.A."/>
            <person name="Lucas L.N."/>
            <person name="Carlson H.K."/>
            <person name="Coates J.D."/>
        </authorList>
    </citation>
    <scope>NUCLEOTIDE SEQUENCE [LARGE SCALE GENOMIC DNA]</scope>
    <source>
        <strain evidence="6">BK-3</strain>
    </source>
</reference>
<proteinExistence type="inferred from homology"/>
<comment type="caution">
    <text evidence="6">The sequence shown here is derived from an EMBL/GenBank/DDBJ whole genome shotgun (WGS) entry which is preliminary data.</text>
</comment>
<dbReference type="CDD" id="cd00093">
    <property type="entry name" value="HTH_XRE"/>
    <property type="match status" value="1"/>
</dbReference>
<keyword evidence="3" id="KW-0238">DNA-binding</keyword>
<name>A0A558CUN6_9GAMM</name>
<dbReference type="Pfam" id="PF01381">
    <property type="entry name" value="HTH_3"/>
    <property type="match status" value="1"/>
</dbReference>
<dbReference type="Gene3D" id="1.10.260.40">
    <property type="entry name" value="lambda repressor-like DNA-binding domains"/>
    <property type="match status" value="1"/>
</dbReference>
<dbReference type="InterPro" id="IPR026281">
    <property type="entry name" value="HTH_RamB"/>
</dbReference>
<dbReference type="Pfam" id="PF06114">
    <property type="entry name" value="Peptidase_M78"/>
    <property type="match status" value="1"/>
</dbReference>
<comment type="similarity">
    <text evidence="1">Belongs to the short-chain fatty acyl-CoA assimilation regulator (ScfR) family.</text>
</comment>
<dbReference type="EMBL" id="VMRY01000069">
    <property type="protein sequence ID" value="TVT52453.1"/>
    <property type="molecule type" value="Genomic_DNA"/>
</dbReference>
<dbReference type="InterPro" id="IPR018653">
    <property type="entry name" value="ScfR_C"/>
</dbReference>
<evidence type="ECO:0000313" key="6">
    <source>
        <dbReference type="EMBL" id="TVT52453.1"/>
    </source>
</evidence>
<evidence type="ECO:0000256" key="4">
    <source>
        <dbReference type="ARBA" id="ARBA00023163"/>
    </source>
</evidence>
<dbReference type="STRING" id="1543721.AAY24_05885"/>
<evidence type="ECO:0000259" key="5">
    <source>
        <dbReference type="PROSITE" id="PS50943"/>
    </source>
</evidence>
<dbReference type="InterPro" id="IPR010359">
    <property type="entry name" value="IrrE_HExxH"/>
</dbReference>
<dbReference type="InterPro" id="IPR050807">
    <property type="entry name" value="TransReg_Diox_bact_type"/>
</dbReference>
<evidence type="ECO:0000256" key="1">
    <source>
        <dbReference type="ARBA" id="ARBA00007227"/>
    </source>
</evidence>
<dbReference type="GO" id="GO:0005829">
    <property type="term" value="C:cytosol"/>
    <property type="evidence" value="ECO:0007669"/>
    <property type="project" value="TreeGrafter"/>
</dbReference>
<dbReference type="InterPro" id="IPR001387">
    <property type="entry name" value="Cro/C1-type_HTH"/>
</dbReference>
<evidence type="ECO:0000256" key="2">
    <source>
        <dbReference type="ARBA" id="ARBA00023015"/>
    </source>
</evidence>
<dbReference type="PROSITE" id="PS50943">
    <property type="entry name" value="HTH_CROC1"/>
    <property type="match status" value="1"/>
</dbReference>
<dbReference type="Pfam" id="PF09856">
    <property type="entry name" value="ScfRs"/>
    <property type="match status" value="1"/>
</dbReference>
<evidence type="ECO:0000256" key="3">
    <source>
        <dbReference type="ARBA" id="ARBA00023125"/>
    </source>
</evidence>
<dbReference type="GO" id="GO:0003677">
    <property type="term" value="F:DNA binding"/>
    <property type="evidence" value="ECO:0007669"/>
    <property type="project" value="UniProtKB-KW"/>
</dbReference>
<dbReference type="PANTHER" id="PTHR46797:SF23">
    <property type="entry name" value="HTH-TYPE TRANSCRIPTIONAL REGULATOR SUTR"/>
    <property type="match status" value="1"/>
</dbReference>
<accession>A0A558CUN6</accession>
<keyword evidence="4" id="KW-0804">Transcription</keyword>
<organism evidence="6 7">
    <name type="scientific">Sedimenticola thiotaurini</name>
    <dbReference type="NCBI Taxonomy" id="1543721"/>
    <lineage>
        <taxon>Bacteria</taxon>
        <taxon>Pseudomonadati</taxon>
        <taxon>Pseudomonadota</taxon>
        <taxon>Gammaproteobacteria</taxon>
        <taxon>Chromatiales</taxon>
        <taxon>Sedimenticolaceae</taxon>
        <taxon>Sedimenticola</taxon>
    </lineage>
</organism>
<dbReference type="GO" id="GO:0003700">
    <property type="term" value="F:DNA-binding transcription factor activity"/>
    <property type="evidence" value="ECO:0007669"/>
    <property type="project" value="TreeGrafter"/>
</dbReference>
<dbReference type="AlphaFoldDB" id="A0A558CUN6"/>
<gene>
    <name evidence="6" type="ORF">FHK82_13475</name>
</gene>